<dbReference type="PANTHER" id="PTHR30146:SF109">
    <property type="entry name" value="HTH-TYPE TRANSCRIPTIONAL REGULATOR GALS"/>
    <property type="match status" value="1"/>
</dbReference>
<gene>
    <name evidence="5" type="ORF">EEB11_14620</name>
</gene>
<evidence type="ECO:0000313" key="6">
    <source>
        <dbReference type="Proteomes" id="UP000297741"/>
    </source>
</evidence>
<dbReference type="SMART" id="SM00354">
    <property type="entry name" value="HTH_LACI"/>
    <property type="match status" value="1"/>
</dbReference>
<evidence type="ECO:0000256" key="2">
    <source>
        <dbReference type="ARBA" id="ARBA00023125"/>
    </source>
</evidence>
<evidence type="ECO:0000256" key="3">
    <source>
        <dbReference type="ARBA" id="ARBA00023163"/>
    </source>
</evidence>
<dbReference type="InterPro" id="IPR000843">
    <property type="entry name" value="HTH_LacI"/>
</dbReference>
<evidence type="ECO:0000256" key="1">
    <source>
        <dbReference type="ARBA" id="ARBA00023015"/>
    </source>
</evidence>
<organism evidence="5 6">
    <name type="scientific">Pseudotabrizicola sediminis</name>
    <dbReference type="NCBI Taxonomy" id="2486418"/>
    <lineage>
        <taxon>Bacteria</taxon>
        <taxon>Pseudomonadati</taxon>
        <taxon>Pseudomonadota</taxon>
        <taxon>Alphaproteobacteria</taxon>
        <taxon>Rhodobacterales</taxon>
        <taxon>Paracoccaceae</taxon>
        <taxon>Pseudotabrizicola</taxon>
    </lineage>
</organism>
<dbReference type="Gene3D" id="1.10.260.40">
    <property type="entry name" value="lambda repressor-like DNA-binding domains"/>
    <property type="match status" value="1"/>
</dbReference>
<feature type="domain" description="HTH lacI-type" evidence="4">
    <location>
        <begin position="5"/>
        <end position="61"/>
    </location>
</feature>
<protein>
    <submittedName>
        <fullName evidence="5">LacI family transcriptional regulator</fullName>
    </submittedName>
</protein>
<evidence type="ECO:0000259" key="4">
    <source>
        <dbReference type="PROSITE" id="PS50932"/>
    </source>
</evidence>
<keyword evidence="6" id="KW-1185">Reference proteome</keyword>
<dbReference type="SUPFAM" id="SSF53822">
    <property type="entry name" value="Periplasmic binding protein-like I"/>
    <property type="match status" value="1"/>
</dbReference>
<dbReference type="Pfam" id="PF13377">
    <property type="entry name" value="Peripla_BP_3"/>
    <property type="match status" value="1"/>
</dbReference>
<dbReference type="PROSITE" id="PS50932">
    <property type="entry name" value="HTH_LACI_2"/>
    <property type="match status" value="1"/>
</dbReference>
<keyword evidence="3" id="KW-0804">Transcription</keyword>
<dbReference type="Gene3D" id="3.40.50.2300">
    <property type="match status" value="2"/>
</dbReference>
<dbReference type="Pfam" id="PF00356">
    <property type="entry name" value="LacI"/>
    <property type="match status" value="1"/>
</dbReference>
<evidence type="ECO:0000313" key="5">
    <source>
        <dbReference type="EMBL" id="TGD42527.1"/>
    </source>
</evidence>
<comment type="caution">
    <text evidence="5">The sequence shown here is derived from an EMBL/GenBank/DDBJ whole genome shotgun (WGS) entry which is preliminary data.</text>
</comment>
<dbReference type="InterPro" id="IPR010982">
    <property type="entry name" value="Lambda_DNA-bd_dom_sf"/>
</dbReference>
<dbReference type="SUPFAM" id="SSF47413">
    <property type="entry name" value="lambda repressor-like DNA-binding domains"/>
    <property type="match status" value="1"/>
</dbReference>
<sequence length="347" mass="37725">MNKRVTLKDIAHATGVHVSTVSRALDPKRDTPLTDDVVLRIRQAAEKLGYRPNRIASSLRTQRTMTIGVMIPDITNMIFPPIVRGIESVMEPLGYASIIVNTDSQRGREQRLVEILQDRGVDGIIHTAVLLEDPTIERAAGAGLPVVTLNRRIEGTHIPYIINDEAAGISAVFNLLYDLGHRHIAHLAGPQLLSTGQLRLNAFRAAAADRRLDTKAMTIVEAAQFHETDGRRSASEILLRAPETTAILCANDRLALGAIDHCRKVGLNCPTDISITGFNDMPLLELIPPRLTTVRIQQFEAGAAAARLMAAILAGQGEDVPVETILPVLLVERDSVAAPRSARVTGR</sequence>
<name>A0ABY2KJI1_9RHOB</name>
<dbReference type="CDD" id="cd06267">
    <property type="entry name" value="PBP1_LacI_sugar_binding-like"/>
    <property type="match status" value="1"/>
</dbReference>
<reference evidence="5 6" key="1">
    <citation type="submission" date="2018-11" db="EMBL/GenBank/DDBJ databases">
        <title>Tabrizicola sp. isolated from sediment of alpine lake.</title>
        <authorList>
            <person name="Liu Z."/>
        </authorList>
    </citation>
    <scope>NUCLEOTIDE SEQUENCE [LARGE SCALE GENOMIC DNA]</scope>
    <source>
        <strain evidence="5 6">DRYC-M-16</strain>
    </source>
</reference>
<dbReference type="CDD" id="cd01392">
    <property type="entry name" value="HTH_LacI"/>
    <property type="match status" value="1"/>
</dbReference>
<dbReference type="EMBL" id="RPEM01000009">
    <property type="protein sequence ID" value="TGD42527.1"/>
    <property type="molecule type" value="Genomic_DNA"/>
</dbReference>
<dbReference type="PANTHER" id="PTHR30146">
    <property type="entry name" value="LACI-RELATED TRANSCRIPTIONAL REPRESSOR"/>
    <property type="match status" value="1"/>
</dbReference>
<keyword evidence="1" id="KW-0805">Transcription regulation</keyword>
<keyword evidence="2" id="KW-0238">DNA-binding</keyword>
<proteinExistence type="predicted"/>
<dbReference type="InterPro" id="IPR028082">
    <property type="entry name" value="Peripla_BP_I"/>
</dbReference>
<dbReference type="InterPro" id="IPR046335">
    <property type="entry name" value="LacI/GalR-like_sensor"/>
</dbReference>
<accession>A0ABY2KJI1</accession>
<dbReference type="Proteomes" id="UP000297741">
    <property type="component" value="Unassembled WGS sequence"/>
</dbReference>